<dbReference type="CDD" id="cd12148">
    <property type="entry name" value="fungal_TF_MHR"/>
    <property type="match status" value="1"/>
</dbReference>
<dbReference type="InterPro" id="IPR036864">
    <property type="entry name" value="Zn2-C6_fun-type_DNA-bd_sf"/>
</dbReference>
<dbReference type="PANTHER" id="PTHR38791">
    <property type="entry name" value="ZN(II)2CYS6 TRANSCRIPTION FACTOR (EUROFUNG)-RELATED-RELATED"/>
    <property type="match status" value="1"/>
</dbReference>
<dbReference type="InterPro" id="IPR001138">
    <property type="entry name" value="Zn2Cys6_DnaBD"/>
</dbReference>
<dbReference type="GO" id="GO:0000981">
    <property type="term" value="F:DNA-binding transcription factor activity, RNA polymerase II-specific"/>
    <property type="evidence" value="ECO:0007669"/>
    <property type="project" value="InterPro"/>
</dbReference>
<dbReference type="PROSITE" id="PS50048">
    <property type="entry name" value="ZN2_CY6_FUNGAL_2"/>
    <property type="match status" value="1"/>
</dbReference>
<dbReference type="PROSITE" id="PS00463">
    <property type="entry name" value="ZN2_CY6_FUNGAL_1"/>
    <property type="match status" value="1"/>
</dbReference>
<feature type="region of interest" description="Disordered" evidence="2">
    <location>
        <begin position="38"/>
        <end position="89"/>
    </location>
</feature>
<dbReference type="PANTHER" id="PTHR38791:SF13">
    <property type="entry name" value="ZN(2)-C6 FUNGAL-TYPE DOMAIN-CONTAINING PROTEIN"/>
    <property type="match status" value="1"/>
</dbReference>
<evidence type="ECO:0000259" key="3">
    <source>
        <dbReference type="PROSITE" id="PS50048"/>
    </source>
</evidence>
<proteinExistence type="predicted"/>
<evidence type="ECO:0000256" key="1">
    <source>
        <dbReference type="ARBA" id="ARBA00023242"/>
    </source>
</evidence>
<dbReference type="SUPFAM" id="SSF57701">
    <property type="entry name" value="Zn2/Cys6 DNA-binding domain"/>
    <property type="match status" value="1"/>
</dbReference>
<dbReference type="CDD" id="cd00067">
    <property type="entry name" value="GAL4"/>
    <property type="match status" value="1"/>
</dbReference>
<gene>
    <name evidence="4" type="ORF">HIM_04858</name>
</gene>
<feature type="region of interest" description="Disordered" evidence="2">
    <location>
        <begin position="531"/>
        <end position="561"/>
    </location>
</feature>
<dbReference type="EMBL" id="KQ030515">
    <property type="protein sequence ID" value="KJZ75701.1"/>
    <property type="molecule type" value="Genomic_DNA"/>
</dbReference>
<dbReference type="OrthoDB" id="4314040at2759"/>
<name>A0A0F7ZKW4_9HYPO</name>
<protein>
    <recommendedName>
        <fullName evidence="3">Zn(2)-C6 fungal-type domain-containing protein</fullName>
    </recommendedName>
</protein>
<dbReference type="GO" id="GO:0008270">
    <property type="term" value="F:zinc ion binding"/>
    <property type="evidence" value="ECO:0007669"/>
    <property type="project" value="InterPro"/>
</dbReference>
<keyword evidence="1" id="KW-0539">Nucleus</keyword>
<dbReference type="AlphaFoldDB" id="A0A0F7ZKW4"/>
<feature type="domain" description="Zn(2)-C6 fungal-type" evidence="3">
    <location>
        <begin position="10"/>
        <end position="38"/>
    </location>
</feature>
<evidence type="ECO:0000256" key="2">
    <source>
        <dbReference type="SAM" id="MobiDB-lite"/>
    </source>
</evidence>
<sequence length="599" mass="67209">MAYGGKPSKGCQMCRIRRIKCDETRPTCKQCEKGRRQCPGYRGVGENQAKARPAATSRSIKPVRSPDSAVTVWSSGSSDEGSSPPLSPARRAIPAALRTPVHDAASCHFVSNYILIPRQGLTTSRGWLEFLVPILKQDPLIPHFEYAFNACALASLNNQVGTGNDFESKALGFYTKALAATFSALKDPEMVKHDATLASILLLSLFESITAKSLGMFAWSSHIEGAVELVKARGAEQLKTKTGMDLFVAVRIQMIIHALSTGKAPDSTVEWWVDDPVSNRHSTEFQRYSSQTAQLKYDINQLLATSSRNPESTALVKEYMTKCQNLDKEFQEWIDDLPEVFHWETVYWEDYNPKADYSKAEAFPGRVDVYGDLWVVNMWNVMRSMRLVLASLIIRAKAWIISPADYRTTPEYAASSRTCGEAITDIIASVPYQLGFLRKRTDIPFERNTSSYACGQDDTNKSLAGFFAIWPLVCVQNQDFLTDLQRTWVKGRLKVIGNELGVRYANMFSQQNLRSPSMLILSDRLKSIPPALAPGMRNSPEEQGETESRPQSRAESQPMSLQNSAYRKIIHDQTEQLKKQAVEKACKVDDWTVRTWLQL</sequence>
<dbReference type="Proteomes" id="UP000054481">
    <property type="component" value="Unassembled WGS sequence"/>
</dbReference>
<accession>A0A0F7ZKW4</accession>
<keyword evidence="5" id="KW-1185">Reference proteome</keyword>
<dbReference type="InterPro" id="IPR053175">
    <property type="entry name" value="DHMBA_Reg_Transcription_Factor"/>
</dbReference>
<organism evidence="4 5">
    <name type="scientific">Hirsutella minnesotensis 3608</name>
    <dbReference type="NCBI Taxonomy" id="1043627"/>
    <lineage>
        <taxon>Eukaryota</taxon>
        <taxon>Fungi</taxon>
        <taxon>Dikarya</taxon>
        <taxon>Ascomycota</taxon>
        <taxon>Pezizomycotina</taxon>
        <taxon>Sordariomycetes</taxon>
        <taxon>Hypocreomycetidae</taxon>
        <taxon>Hypocreales</taxon>
        <taxon>Ophiocordycipitaceae</taxon>
        <taxon>Hirsutella</taxon>
    </lineage>
</organism>
<dbReference type="Gene3D" id="4.10.240.10">
    <property type="entry name" value="Zn(2)-C6 fungal-type DNA-binding domain"/>
    <property type="match status" value="1"/>
</dbReference>
<evidence type="ECO:0000313" key="4">
    <source>
        <dbReference type="EMBL" id="KJZ75701.1"/>
    </source>
</evidence>
<reference evidence="4 5" key="1">
    <citation type="journal article" date="2014" name="Genome Biol. Evol.">
        <title>Comparative genomics and transcriptomics analyses reveal divergent lifestyle features of nematode endoparasitic fungus Hirsutella minnesotensis.</title>
        <authorList>
            <person name="Lai Y."/>
            <person name="Liu K."/>
            <person name="Zhang X."/>
            <person name="Zhang X."/>
            <person name="Li K."/>
            <person name="Wang N."/>
            <person name="Shu C."/>
            <person name="Wu Y."/>
            <person name="Wang C."/>
            <person name="Bushley K.E."/>
            <person name="Xiang M."/>
            <person name="Liu X."/>
        </authorList>
    </citation>
    <scope>NUCLEOTIDE SEQUENCE [LARGE SCALE GENOMIC DNA]</scope>
    <source>
        <strain evidence="4 5">3608</strain>
    </source>
</reference>
<feature type="compositionally biased region" description="Low complexity" evidence="2">
    <location>
        <begin position="74"/>
        <end position="84"/>
    </location>
</feature>
<dbReference type="Pfam" id="PF00172">
    <property type="entry name" value="Zn_clus"/>
    <property type="match status" value="1"/>
</dbReference>
<dbReference type="SMART" id="SM00066">
    <property type="entry name" value="GAL4"/>
    <property type="match status" value="1"/>
</dbReference>
<evidence type="ECO:0000313" key="5">
    <source>
        <dbReference type="Proteomes" id="UP000054481"/>
    </source>
</evidence>